<dbReference type="AlphaFoldDB" id="A0A3B0KP47"/>
<keyword evidence="3" id="KW-1133">Transmembrane helix</keyword>
<dbReference type="PANTHER" id="PTHR43798:SF14">
    <property type="entry name" value="SERINE HYDROLASE-LIKE PROTEIN DDB_G0286239"/>
    <property type="match status" value="1"/>
</dbReference>
<dbReference type="OMA" id="DDWILTI"/>
<dbReference type="InterPro" id="IPR000073">
    <property type="entry name" value="AB_hydrolase_1"/>
</dbReference>
<feature type="domain" description="AB hydrolase-1" evidence="4">
    <location>
        <begin position="36"/>
        <end position="292"/>
    </location>
</feature>
<evidence type="ECO:0000256" key="1">
    <source>
        <dbReference type="ARBA" id="ARBA00008645"/>
    </source>
</evidence>
<dbReference type="GO" id="GO:0016787">
    <property type="term" value="F:hydrolase activity"/>
    <property type="evidence" value="ECO:0007669"/>
    <property type="project" value="UniProtKB-KW"/>
</dbReference>
<evidence type="ECO:0000256" key="2">
    <source>
        <dbReference type="ARBA" id="ARBA00022801"/>
    </source>
</evidence>
<dbReference type="OrthoDB" id="7838995at2759"/>
<name>A0A3B0KP47_DROGU</name>
<sequence length="333" mass="37746">MTRMGTLSLDDFKAVQIPVPWGHISGRWYGNRTERPILAIHGWQDNLGTFDRLLPLLPDYLGILCIDLPGHGRSCHLQPGMHYSVDDYVDIIPRVMKEYGWQKVSLLGHSMGAILMFVYAALAPHAVDMVISLDILISECRQPEGNNLRLAAHNMEKHLGEDERLVGGCSREPPAYTLEKMCSALAKGSFNSVRQEVAHHMLHRQVTRSRLYPGKYYFSRDGRIKFINHAYLDNGLFAEMARRIETNPYLVIKASDSPFVGPSEALSILTANNPNFEFHEVEGTHHVHLNEPEKCAQYIVPFLIRHRPPPALNSWSKEQSLQGKKTFQANSKL</sequence>
<dbReference type="STRING" id="7266.A0A3B0KP47"/>
<dbReference type="Gene3D" id="3.40.50.1820">
    <property type="entry name" value="alpha/beta hydrolase"/>
    <property type="match status" value="1"/>
</dbReference>
<dbReference type="InterPro" id="IPR029058">
    <property type="entry name" value="AB_hydrolase_fold"/>
</dbReference>
<proteinExistence type="inferred from homology"/>
<organism evidence="5 6">
    <name type="scientific">Drosophila guanche</name>
    <name type="common">Fruit fly</name>
    <dbReference type="NCBI Taxonomy" id="7266"/>
    <lineage>
        <taxon>Eukaryota</taxon>
        <taxon>Metazoa</taxon>
        <taxon>Ecdysozoa</taxon>
        <taxon>Arthropoda</taxon>
        <taxon>Hexapoda</taxon>
        <taxon>Insecta</taxon>
        <taxon>Pterygota</taxon>
        <taxon>Neoptera</taxon>
        <taxon>Endopterygota</taxon>
        <taxon>Diptera</taxon>
        <taxon>Brachycera</taxon>
        <taxon>Muscomorpha</taxon>
        <taxon>Ephydroidea</taxon>
        <taxon>Drosophilidae</taxon>
        <taxon>Drosophila</taxon>
        <taxon>Sophophora</taxon>
    </lineage>
</organism>
<reference evidence="6" key="1">
    <citation type="submission" date="2018-01" db="EMBL/GenBank/DDBJ databases">
        <authorList>
            <person name="Alioto T."/>
            <person name="Alioto T."/>
        </authorList>
    </citation>
    <scope>NUCLEOTIDE SEQUENCE [LARGE SCALE GENOMIC DNA]</scope>
</reference>
<accession>A0A3B0KP47</accession>
<feature type="transmembrane region" description="Helical" evidence="3">
    <location>
        <begin position="104"/>
        <end position="122"/>
    </location>
</feature>
<keyword evidence="3" id="KW-0812">Transmembrane</keyword>
<keyword evidence="2 5" id="KW-0378">Hydrolase</keyword>
<dbReference type="InterPro" id="IPR050266">
    <property type="entry name" value="AB_hydrolase_sf"/>
</dbReference>
<dbReference type="Pfam" id="PF00561">
    <property type="entry name" value="Abhydrolase_1"/>
    <property type="match status" value="1"/>
</dbReference>
<evidence type="ECO:0000259" key="4">
    <source>
        <dbReference type="Pfam" id="PF00561"/>
    </source>
</evidence>
<keyword evidence="3" id="KW-0472">Membrane</keyword>
<evidence type="ECO:0000313" key="5">
    <source>
        <dbReference type="EMBL" id="SPP87646.1"/>
    </source>
</evidence>
<dbReference type="EMBL" id="OUUW01000012">
    <property type="protein sequence ID" value="SPP87646.1"/>
    <property type="molecule type" value="Genomic_DNA"/>
</dbReference>
<keyword evidence="6" id="KW-1185">Reference proteome</keyword>
<evidence type="ECO:0000256" key="3">
    <source>
        <dbReference type="SAM" id="Phobius"/>
    </source>
</evidence>
<dbReference type="GO" id="GO:0016020">
    <property type="term" value="C:membrane"/>
    <property type="evidence" value="ECO:0007669"/>
    <property type="project" value="TreeGrafter"/>
</dbReference>
<dbReference type="Proteomes" id="UP000268350">
    <property type="component" value="Unassembled WGS sequence"/>
</dbReference>
<gene>
    <name evidence="5" type="ORF">DGUA_6G010085</name>
</gene>
<evidence type="ECO:0000313" key="6">
    <source>
        <dbReference type="Proteomes" id="UP000268350"/>
    </source>
</evidence>
<comment type="similarity">
    <text evidence="1">Belongs to the AB hydrolase superfamily.</text>
</comment>
<dbReference type="SUPFAM" id="SSF53474">
    <property type="entry name" value="alpha/beta-Hydrolases"/>
    <property type="match status" value="1"/>
</dbReference>
<protein>
    <submittedName>
        <fullName evidence="5">Blast:Probable serine hydrolase</fullName>
    </submittedName>
</protein>
<dbReference type="PANTHER" id="PTHR43798">
    <property type="entry name" value="MONOACYLGLYCEROL LIPASE"/>
    <property type="match status" value="1"/>
</dbReference>